<keyword evidence="5" id="KW-1185">Reference proteome</keyword>
<dbReference type="InterPro" id="IPR029479">
    <property type="entry name" value="Nitroreductase"/>
</dbReference>
<dbReference type="Gene3D" id="3.40.109.10">
    <property type="entry name" value="NADH Oxidase"/>
    <property type="match status" value="1"/>
</dbReference>
<feature type="domain" description="Nitroreductase" evidence="3">
    <location>
        <begin position="81"/>
        <end position="162"/>
    </location>
</feature>
<comment type="similarity">
    <text evidence="1">Belongs to the nitroreductase family.</text>
</comment>
<evidence type="ECO:0000313" key="4">
    <source>
        <dbReference type="EMBL" id="WGW11196.1"/>
    </source>
</evidence>
<keyword evidence="2" id="KW-0560">Oxidoreductase</keyword>
<reference evidence="4 5" key="1">
    <citation type="submission" date="2023-05" db="EMBL/GenBank/DDBJ databases">
        <title>Lithophilousrod everest ZFBP1038 complete genpme.</title>
        <authorList>
            <person name="Tian M."/>
        </authorList>
    </citation>
    <scope>NUCLEOTIDE SEQUENCE [LARGE SCALE GENOMIC DNA]</scope>
    <source>
        <strain evidence="4 5">ZFBP1038</strain>
    </source>
</reference>
<organism evidence="4 5">
    <name type="scientific">Saxibacter everestensis</name>
    <dbReference type="NCBI Taxonomy" id="2909229"/>
    <lineage>
        <taxon>Bacteria</taxon>
        <taxon>Bacillati</taxon>
        <taxon>Actinomycetota</taxon>
        <taxon>Actinomycetes</taxon>
        <taxon>Micrococcales</taxon>
        <taxon>Brevibacteriaceae</taxon>
        <taxon>Saxibacter</taxon>
    </lineage>
</organism>
<dbReference type="InterPro" id="IPR000415">
    <property type="entry name" value="Nitroreductase-like"/>
</dbReference>
<dbReference type="PANTHER" id="PTHR43673:SF10">
    <property type="entry name" value="NADH DEHYDROGENASE_NAD(P)H NITROREDUCTASE XCC3605-RELATED"/>
    <property type="match status" value="1"/>
</dbReference>
<dbReference type="RefSeq" id="WP_349637980.1">
    <property type="nucleotide sequence ID" value="NZ_CP090958.1"/>
</dbReference>
<feature type="domain" description="Nitroreductase" evidence="3">
    <location>
        <begin position="24"/>
        <end position="70"/>
    </location>
</feature>
<dbReference type="CDD" id="cd02138">
    <property type="entry name" value="TdsD-like"/>
    <property type="match status" value="1"/>
</dbReference>
<evidence type="ECO:0000256" key="1">
    <source>
        <dbReference type="ARBA" id="ARBA00007118"/>
    </source>
</evidence>
<dbReference type="EMBL" id="CP090958">
    <property type="protein sequence ID" value="WGW11196.1"/>
    <property type="molecule type" value="Genomic_DNA"/>
</dbReference>
<dbReference type="PANTHER" id="PTHR43673">
    <property type="entry name" value="NAD(P)H NITROREDUCTASE YDGI-RELATED"/>
    <property type="match status" value="1"/>
</dbReference>
<dbReference type="SUPFAM" id="SSF55469">
    <property type="entry name" value="FMN-dependent nitroreductase-like"/>
    <property type="match status" value="1"/>
</dbReference>
<sequence length="201" mass="21621">MSVEPSTLPSRVAETSAPILDVLAERWSPRAYDPAGEVSEHALRAALEAARWSPSAANTQPWRFIVGRRGDATFDAIFANLLPGNQKWGGSAGALIVNVAELRDEEGNTRVWGHYDLGQAVAHLSVQAHHDGLHVHQLGGIDAEGLREAFNIPERFEAVSVTVLGALGDADTLPDGLRERELAPRSRLPLGEIALPSGFQI</sequence>
<dbReference type="Pfam" id="PF00881">
    <property type="entry name" value="Nitroreductase"/>
    <property type="match status" value="2"/>
</dbReference>
<evidence type="ECO:0000256" key="2">
    <source>
        <dbReference type="ARBA" id="ARBA00023002"/>
    </source>
</evidence>
<proteinExistence type="inferred from homology"/>
<dbReference type="Proteomes" id="UP001209083">
    <property type="component" value="Chromosome"/>
</dbReference>
<evidence type="ECO:0000259" key="3">
    <source>
        <dbReference type="Pfam" id="PF00881"/>
    </source>
</evidence>
<name>A0ABY8QQT2_9MICO</name>
<protein>
    <submittedName>
        <fullName evidence="4">Nitroreductase family protein</fullName>
    </submittedName>
</protein>
<evidence type="ECO:0000313" key="5">
    <source>
        <dbReference type="Proteomes" id="UP001209083"/>
    </source>
</evidence>
<accession>A0ABY8QQT2</accession>
<gene>
    <name evidence="4" type="ORF">LWF01_14010</name>
</gene>